<reference evidence="9 10" key="1">
    <citation type="submission" date="2016-05" db="EMBL/GenBank/DDBJ databases">
        <title>Nuclear genome of Blastocystis sp. subtype 1 NandII.</title>
        <authorList>
            <person name="Gentekaki E."/>
            <person name="Curtis B."/>
            <person name="Stairs C."/>
            <person name="Eme L."/>
            <person name="Herman E."/>
            <person name="Klimes V."/>
            <person name="Arias M.C."/>
            <person name="Elias M."/>
            <person name="Hilliou F."/>
            <person name="Klute M."/>
            <person name="Malik S.-B."/>
            <person name="Pightling A."/>
            <person name="Rachubinski R."/>
            <person name="Salas D."/>
            <person name="Schlacht A."/>
            <person name="Suga H."/>
            <person name="Archibald J."/>
            <person name="Ball S.G."/>
            <person name="Clark G."/>
            <person name="Dacks J."/>
            <person name="Van Der Giezen M."/>
            <person name="Tsaousis A."/>
            <person name="Roger A."/>
        </authorList>
    </citation>
    <scope>NUCLEOTIDE SEQUENCE [LARGE SCALE GENOMIC DNA]</scope>
    <source>
        <strain evidence="10">ATCC 50177 / NandII</strain>
    </source>
</reference>
<evidence type="ECO:0000256" key="3">
    <source>
        <dbReference type="ARBA" id="ARBA00022692"/>
    </source>
</evidence>
<comment type="subunit">
    <text evidence="8">Component of the TIM23 complex.</text>
</comment>
<evidence type="ECO:0000313" key="9">
    <source>
        <dbReference type="EMBL" id="OAO13829.1"/>
    </source>
</evidence>
<dbReference type="AlphaFoldDB" id="A0A196SCU4"/>
<keyword evidence="8" id="KW-0813">Transport</keyword>
<evidence type="ECO:0000256" key="4">
    <source>
        <dbReference type="ARBA" id="ARBA00022946"/>
    </source>
</evidence>
<evidence type="ECO:0000256" key="5">
    <source>
        <dbReference type="ARBA" id="ARBA00022989"/>
    </source>
</evidence>
<evidence type="ECO:0000256" key="2">
    <source>
        <dbReference type="ARBA" id="ARBA00010867"/>
    </source>
</evidence>
<dbReference type="Gene3D" id="3.10.450.320">
    <property type="entry name" value="Mitochondrial import inner membrane translocase subunit Tim21"/>
    <property type="match status" value="1"/>
</dbReference>
<dbReference type="PANTHER" id="PTHR13032:SF6">
    <property type="entry name" value="MITOCHONDRIAL IMPORT INNER MEMBRANE TRANSLOCASE SUBUNIT TIM21"/>
    <property type="match status" value="1"/>
</dbReference>
<dbReference type="GO" id="GO:0005744">
    <property type="term" value="C:TIM23 mitochondrial import inner membrane translocase complex"/>
    <property type="evidence" value="ECO:0007669"/>
    <property type="project" value="UniProtKB-UniRule"/>
</dbReference>
<protein>
    <recommendedName>
        <fullName evidence="8">Mitochondrial import inner membrane translocase subunit Tim21</fullName>
    </recommendedName>
</protein>
<dbReference type="InterPro" id="IPR038552">
    <property type="entry name" value="Tim21_IMS_sf"/>
</dbReference>
<keyword evidence="8" id="KW-0653">Protein transport</keyword>
<gene>
    <name evidence="9" type="ORF">AV274_4504</name>
</gene>
<accession>A0A196SCU4</accession>
<dbReference type="PANTHER" id="PTHR13032">
    <property type="entry name" value="MITOCHONDRIAL IMPORT INNER MEMBRANE TRANSLOCASE SUBUNIT TIM21"/>
    <property type="match status" value="1"/>
</dbReference>
<keyword evidence="10" id="KW-1185">Reference proteome</keyword>
<organism evidence="9 10">
    <name type="scientific">Blastocystis sp. subtype 1 (strain ATCC 50177 / NandII)</name>
    <dbReference type="NCBI Taxonomy" id="478820"/>
    <lineage>
        <taxon>Eukaryota</taxon>
        <taxon>Sar</taxon>
        <taxon>Stramenopiles</taxon>
        <taxon>Bigyra</taxon>
        <taxon>Opalozoa</taxon>
        <taxon>Opalinata</taxon>
        <taxon>Blastocystidae</taxon>
        <taxon>Blastocystis</taxon>
    </lineage>
</organism>
<keyword evidence="6 8" id="KW-0496">Mitochondrion</keyword>
<comment type="similarity">
    <text evidence="2 8">Belongs to the TIM21 family.</text>
</comment>
<comment type="function">
    <text evidence="8">Essential component of the TIM23 complex, a complex that mediates the translocation of transit peptide-containing proteins across the mitochondrial inner membrane.</text>
</comment>
<evidence type="ECO:0000256" key="7">
    <source>
        <dbReference type="ARBA" id="ARBA00023136"/>
    </source>
</evidence>
<name>A0A196SCU4_BLAHN</name>
<evidence type="ECO:0000256" key="6">
    <source>
        <dbReference type="ARBA" id="ARBA00023128"/>
    </source>
</evidence>
<keyword evidence="8" id="KW-0999">Mitochondrion inner membrane</keyword>
<feature type="transmembrane region" description="Helical" evidence="8">
    <location>
        <begin position="131"/>
        <end position="148"/>
    </location>
</feature>
<dbReference type="Gene3D" id="3.40.30.10">
    <property type="entry name" value="Glutaredoxin"/>
    <property type="match status" value="1"/>
</dbReference>
<evidence type="ECO:0000256" key="8">
    <source>
        <dbReference type="RuleBase" id="RU367142"/>
    </source>
</evidence>
<dbReference type="InterPro" id="IPR013261">
    <property type="entry name" value="Tim21"/>
</dbReference>
<keyword evidence="5 8" id="KW-1133">Transmembrane helix</keyword>
<keyword evidence="3 8" id="KW-0812">Transmembrane</keyword>
<keyword evidence="7 8" id="KW-0472">Membrane</keyword>
<evidence type="ECO:0000256" key="1">
    <source>
        <dbReference type="ARBA" id="ARBA00004304"/>
    </source>
</evidence>
<keyword evidence="8" id="KW-0811">Translocation</keyword>
<sequence length="358" mass="39067">MLSTLRYCGTRSLISKETVTVVFCPRSVSEALLRRQFASLVGSKSQNVRKAFGKTRRFFSEEAAAKEAKAAPEAAAGAKAADAAAGNAAGAGAKKAAEGASGPKTYRTVNEGQELMAVKVVRSAKKASKGALWLFIGAAAVVTAVTIIREIIPSRLSGTNVFSDATKIVLEDPDVNRYLGGNVKAYGKDFGGQRAGRRNWIENYIYEDEDGLQHCRIKFNVEGNRGKGEIFAEKSKEMGPGEFHYLVFVDGNTGAVVGIIDNRVYLPIEKQRELVAERLHSIKAVLFGMKSQKDTQRQLAILGPVKDRVEFIDCETRPQACEQAQIAAVPTWLIRGKRFVGVKELDDLEVLCHKEVKK</sequence>
<keyword evidence="4" id="KW-0809">Transit peptide</keyword>
<proteinExistence type="inferred from homology"/>
<dbReference type="EMBL" id="LXWW01000320">
    <property type="protein sequence ID" value="OAO13829.1"/>
    <property type="molecule type" value="Genomic_DNA"/>
</dbReference>
<comment type="subcellular location">
    <subcellularLocation>
        <location evidence="8">Mitochondrion inner membrane</location>
        <topology evidence="8">Single-pass membrane protein</topology>
    </subcellularLocation>
    <subcellularLocation>
        <location evidence="1">Mitochondrion membrane</location>
        <topology evidence="1">Single-pass membrane protein</topology>
    </subcellularLocation>
</comment>
<evidence type="ECO:0000313" key="10">
    <source>
        <dbReference type="Proteomes" id="UP000078348"/>
    </source>
</evidence>
<dbReference type="GO" id="GO:0030150">
    <property type="term" value="P:protein import into mitochondrial matrix"/>
    <property type="evidence" value="ECO:0007669"/>
    <property type="project" value="UniProtKB-UniRule"/>
</dbReference>
<comment type="caution">
    <text evidence="9">The sequence shown here is derived from an EMBL/GenBank/DDBJ whole genome shotgun (WGS) entry which is preliminary data.</text>
</comment>
<dbReference type="STRING" id="478820.A0A196SCU4"/>
<dbReference type="Pfam" id="PF08294">
    <property type="entry name" value="TIM21"/>
    <property type="match status" value="1"/>
</dbReference>
<dbReference type="Proteomes" id="UP000078348">
    <property type="component" value="Unassembled WGS sequence"/>
</dbReference>
<dbReference type="OrthoDB" id="436405at2759"/>